<organism evidence="1 2">
    <name type="scientific">Ichthyophthirius multifiliis</name>
    <name type="common">White spot disease agent</name>
    <name type="synonym">Ich</name>
    <dbReference type="NCBI Taxonomy" id="5932"/>
    <lineage>
        <taxon>Eukaryota</taxon>
        <taxon>Sar</taxon>
        <taxon>Alveolata</taxon>
        <taxon>Ciliophora</taxon>
        <taxon>Intramacronucleata</taxon>
        <taxon>Oligohymenophorea</taxon>
        <taxon>Hymenostomatida</taxon>
        <taxon>Ophryoglenina</taxon>
        <taxon>Ichthyophthirius</taxon>
    </lineage>
</organism>
<dbReference type="GeneID" id="14909555"/>
<accession>G0QN38</accession>
<gene>
    <name evidence="1" type="ORF">IMG5_055100</name>
</gene>
<dbReference type="InParanoid" id="G0QN38"/>
<evidence type="ECO:0000313" key="1">
    <source>
        <dbReference type="EMBL" id="EGR33367.1"/>
    </source>
</evidence>
<dbReference type="EMBL" id="GL983462">
    <property type="protein sequence ID" value="EGR33367.1"/>
    <property type="molecule type" value="Genomic_DNA"/>
</dbReference>
<name>G0QN38_ICHMU</name>
<protein>
    <submittedName>
        <fullName evidence="1">Uncharacterized protein</fullName>
    </submittedName>
</protein>
<sequence length="138" mass="16024">MYQICEQVGQVKSLSELQSQIVQQVVVLTKSCGFQSDQDFDFMTAQFARNFTHAVKNIDIFYNSIDFNSDNTIYNNLSPKDQKSQDLQNDEQFEKILNMINKKNKNISGILRDESNDEEAQKFQCIQIDQKNIQINVN</sequence>
<reference evidence="1 2" key="1">
    <citation type="submission" date="2011-07" db="EMBL/GenBank/DDBJ databases">
        <authorList>
            <person name="Coyne R."/>
            <person name="Brami D."/>
            <person name="Johnson J."/>
            <person name="Hostetler J."/>
            <person name="Hannick L."/>
            <person name="Clark T."/>
            <person name="Cassidy-Hanley D."/>
            <person name="Inman J."/>
        </authorList>
    </citation>
    <scope>NUCLEOTIDE SEQUENCE [LARGE SCALE GENOMIC DNA]</scope>
    <source>
        <strain evidence="1 2">G5</strain>
    </source>
</reference>
<dbReference type="AlphaFoldDB" id="G0QN38"/>
<proteinExistence type="predicted"/>
<keyword evidence="2" id="KW-1185">Reference proteome</keyword>
<dbReference type="Proteomes" id="UP000008983">
    <property type="component" value="Unassembled WGS sequence"/>
</dbReference>
<evidence type="ECO:0000313" key="2">
    <source>
        <dbReference type="Proteomes" id="UP000008983"/>
    </source>
</evidence>
<dbReference type="RefSeq" id="XP_004037353.1">
    <property type="nucleotide sequence ID" value="XM_004037305.1"/>
</dbReference>